<evidence type="ECO:0000313" key="3">
    <source>
        <dbReference type="Proteomes" id="UP000475079"/>
    </source>
</evidence>
<keyword evidence="3" id="KW-1185">Reference proteome</keyword>
<proteinExistence type="predicted"/>
<dbReference type="Gene3D" id="3.40.50.10490">
    <property type="entry name" value="Glucose-6-phosphate isomerase like protein, domain 1"/>
    <property type="match status" value="1"/>
</dbReference>
<feature type="domain" description="SIS" evidence="1">
    <location>
        <begin position="33"/>
        <end position="211"/>
    </location>
</feature>
<dbReference type="GO" id="GO:1901135">
    <property type="term" value="P:carbohydrate derivative metabolic process"/>
    <property type="evidence" value="ECO:0007669"/>
    <property type="project" value="InterPro"/>
</dbReference>
<accession>A0A6L5E7H8</accession>
<dbReference type="InterPro" id="IPR001347">
    <property type="entry name" value="SIS_dom"/>
</dbReference>
<organism evidence="2 3">
    <name type="scientific">Citrobacter telavivensis</name>
    <dbReference type="NCBI Taxonomy" id="2653932"/>
    <lineage>
        <taxon>Bacteria</taxon>
        <taxon>Pseudomonadati</taxon>
        <taxon>Pseudomonadota</taxon>
        <taxon>Gammaproteobacteria</taxon>
        <taxon>Enterobacterales</taxon>
        <taxon>Enterobacteriaceae</taxon>
        <taxon>Citrobacter</taxon>
    </lineage>
</organism>
<dbReference type="GO" id="GO:0016853">
    <property type="term" value="F:isomerase activity"/>
    <property type="evidence" value="ECO:0007669"/>
    <property type="project" value="UniProtKB-KW"/>
</dbReference>
<dbReference type="PROSITE" id="PS51464">
    <property type="entry name" value="SIS"/>
    <property type="match status" value="1"/>
</dbReference>
<dbReference type="Pfam" id="PF13580">
    <property type="entry name" value="SIS_2"/>
    <property type="match status" value="1"/>
</dbReference>
<sequence>MTMIDSYLDIVQKKLNNIAQQQSHKITVAAEKLAKVINQGGVIYIFGCGHSHIFAEDVFYRAGGIAPVRPIFIEPLMLHEGAAASSYYEKQNDYIAEYLEKYDLTDKDALIIISTSGINPAPVDAALWAKQCGAFTLALTSFLYAETQPSKHKAGLKLRDCVEMAIDNEVPIGDAVLSIPGHATPFAPVSSMTGLFIMHTLFAEVIANLGREEKCLPVFLSGNIANAAQHNERLLEKYGTQIPELTNNNDFK</sequence>
<dbReference type="PANTHER" id="PTHR30390:SF7">
    <property type="entry name" value="PHOSPHOHEPTOSE ISOMERASE"/>
    <property type="match status" value="1"/>
</dbReference>
<dbReference type="InterPro" id="IPR050099">
    <property type="entry name" value="SIS_GmhA/DiaA_subfam"/>
</dbReference>
<dbReference type="EMBL" id="WHIY01000006">
    <property type="protein sequence ID" value="MPQ51374.1"/>
    <property type="molecule type" value="Genomic_DNA"/>
</dbReference>
<evidence type="ECO:0000259" key="1">
    <source>
        <dbReference type="PROSITE" id="PS51464"/>
    </source>
</evidence>
<dbReference type="PANTHER" id="PTHR30390">
    <property type="entry name" value="SEDOHEPTULOSE 7-PHOSPHATE ISOMERASE / DNAA INITIATOR-ASSOCIATING FACTOR FOR REPLICATION INITIATION"/>
    <property type="match status" value="1"/>
</dbReference>
<keyword evidence="2" id="KW-0413">Isomerase</keyword>
<dbReference type="NCBIfam" id="NF002805">
    <property type="entry name" value="PRK02947.1"/>
    <property type="match status" value="1"/>
</dbReference>
<dbReference type="GO" id="GO:0097367">
    <property type="term" value="F:carbohydrate derivative binding"/>
    <property type="evidence" value="ECO:0007669"/>
    <property type="project" value="InterPro"/>
</dbReference>
<dbReference type="InterPro" id="IPR046348">
    <property type="entry name" value="SIS_dom_sf"/>
</dbReference>
<dbReference type="CDD" id="cd05013">
    <property type="entry name" value="SIS_RpiR"/>
    <property type="match status" value="1"/>
</dbReference>
<dbReference type="Proteomes" id="UP000475079">
    <property type="component" value="Unassembled WGS sequence"/>
</dbReference>
<comment type="caution">
    <text evidence="2">The sequence shown here is derived from an EMBL/GenBank/DDBJ whole genome shotgun (WGS) entry which is preliminary data.</text>
</comment>
<dbReference type="RefSeq" id="WP_152405746.1">
    <property type="nucleotide sequence ID" value="NZ_JBGUBF010000001.1"/>
</dbReference>
<evidence type="ECO:0000313" key="2">
    <source>
        <dbReference type="EMBL" id="MPQ51374.1"/>
    </source>
</evidence>
<dbReference type="SUPFAM" id="SSF53697">
    <property type="entry name" value="SIS domain"/>
    <property type="match status" value="1"/>
</dbReference>
<dbReference type="InterPro" id="IPR035472">
    <property type="entry name" value="RpiR-like_SIS"/>
</dbReference>
<name>A0A6L5E7H8_9ENTR</name>
<dbReference type="AlphaFoldDB" id="A0A6L5E7H8"/>
<gene>
    <name evidence="2" type="ORF">GBB84_10685</name>
</gene>
<protein>
    <submittedName>
        <fullName evidence="2">Sugar isomerase domain-containing protein</fullName>
    </submittedName>
</protein>
<reference evidence="2 3" key="1">
    <citation type="submission" date="2019-10" db="EMBL/GenBank/DDBJ databases">
        <title>Characterization of a new Citrobacter species.</title>
        <authorList>
            <person name="Goncalves Ribeiro T."/>
            <person name="Izdebski R."/>
            <person name="Urbanowicz P."/>
            <person name="Carmeli Y."/>
            <person name="Gniadkowski M."/>
            <person name="Peixe L."/>
        </authorList>
    </citation>
    <scope>NUCLEOTIDE SEQUENCE [LARGE SCALE GENOMIC DNA]</scope>
    <source>
        <strain evidence="2 3">NMI7905_11</strain>
    </source>
</reference>